<dbReference type="Gene3D" id="3.30.2090.10">
    <property type="entry name" value="Multidrug efflux transporter AcrB TolC docking domain, DN and DC subdomains"/>
    <property type="match status" value="1"/>
</dbReference>
<reference evidence="2" key="1">
    <citation type="submission" date="2020-10" db="EMBL/GenBank/DDBJ databases">
        <authorList>
            <person name="Gilroy R."/>
        </authorList>
    </citation>
    <scope>NUCLEOTIDE SEQUENCE</scope>
    <source>
        <strain evidence="2">B2-16538</strain>
    </source>
</reference>
<dbReference type="GO" id="GO:0005886">
    <property type="term" value="C:plasma membrane"/>
    <property type="evidence" value="ECO:0007669"/>
    <property type="project" value="TreeGrafter"/>
</dbReference>
<evidence type="ECO:0000313" key="3">
    <source>
        <dbReference type="Proteomes" id="UP000823750"/>
    </source>
</evidence>
<name>A0A9D9NRM8_9BACT</name>
<dbReference type="InterPro" id="IPR027463">
    <property type="entry name" value="AcrB_DN_DC_subdom"/>
</dbReference>
<keyword evidence="1" id="KW-0812">Transmembrane</keyword>
<dbReference type="InterPro" id="IPR001036">
    <property type="entry name" value="Acrflvin-R"/>
</dbReference>
<organism evidence="2 3">
    <name type="scientific">Candidatus Cryptobacteroides excrementavium</name>
    <dbReference type="NCBI Taxonomy" id="2840759"/>
    <lineage>
        <taxon>Bacteria</taxon>
        <taxon>Pseudomonadati</taxon>
        <taxon>Bacteroidota</taxon>
        <taxon>Bacteroidia</taxon>
        <taxon>Bacteroidales</taxon>
        <taxon>Candidatus Cryptobacteroides</taxon>
    </lineage>
</organism>
<reference evidence="2" key="2">
    <citation type="journal article" date="2021" name="PeerJ">
        <title>Extensive microbial diversity within the chicken gut microbiome revealed by metagenomics and culture.</title>
        <authorList>
            <person name="Gilroy R."/>
            <person name="Ravi A."/>
            <person name="Getino M."/>
            <person name="Pursley I."/>
            <person name="Horton D.L."/>
            <person name="Alikhan N.F."/>
            <person name="Baker D."/>
            <person name="Gharbi K."/>
            <person name="Hall N."/>
            <person name="Watson M."/>
            <person name="Adriaenssens E.M."/>
            <person name="Foster-Nyarko E."/>
            <person name="Jarju S."/>
            <person name="Secka A."/>
            <person name="Antonio M."/>
            <person name="Oren A."/>
            <person name="Chaudhuri R.R."/>
            <person name="La Ragione R."/>
            <person name="Hildebrand F."/>
            <person name="Pallen M.J."/>
        </authorList>
    </citation>
    <scope>NUCLEOTIDE SEQUENCE</scope>
    <source>
        <strain evidence="2">B2-16538</strain>
    </source>
</reference>
<dbReference type="Gene3D" id="3.30.70.1320">
    <property type="entry name" value="Multidrug efflux transporter AcrB pore domain like"/>
    <property type="match status" value="1"/>
</dbReference>
<dbReference type="SUPFAM" id="SSF82714">
    <property type="entry name" value="Multidrug efflux transporter AcrB TolC docking domain, DN and DC subdomains"/>
    <property type="match status" value="1"/>
</dbReference>
<keyword evidence="1" id="KW-0472">Membrane</keyword>
<feature type="transmembrane region" description="Helical" evidence="1">
    <location>
        <begin position="12"/>
        <end position="31"/>
    </location>
</feature>
<accession>A0A9D9NRM8</accession>
<sequence>MLNKIIHFSLSNRLLILVAAVLLMVAGVYMMNRTEVDVFPDLNAPTVVVMTEAGGMAAEEVEQLVTFPIETAVNGATGVRRVRSSSTTGFSVVWVEFDWDMDIYLARQIVSEKIAMAAEELPDNVGNPTLGPQSSILGELLIVGMTADTTSMLDLRTIADWTVRPRLLSTGGVAQVAVLGGDIKEYQVLVHPDRMKYYGVSLGEVMAVTRGMNQNTNGGVIYEYGNEYIVRGVISTEDVREMARSVIKTVGGVPVTLEDVADVRIGAQQPRLGLASEKGKPAVLVTVTKQPETGTLELTERLEEALEDVQKNLPPDVKLSTDTFRQARFIESS</sequence>
<keyword evidence="1" id="KW-1133">Transmembrane helix</keyword>
<protein>
    <submittedName>
        <fullName evidence="2">Efflux RND transporter permease subunit</fullName>
    </submittedName>
</protein>
<dbReference type="Pfam" id="PF00873">
    <property type="entry name" value="ACR_tran"/>
    <property type="match status" value="1"/>
</dbReference>
<dbReference type="AlphaFoldDB" id="A0A9D9NRM8"/>
<comment type="caution">
    <text evidence="2">The sequence shown here is derived from an EMBL/GenBank/DDBJ whole genome shotgun (WGS) entry which is preliminary data.</text>
</comment>
<dbReference type="Proteomes" id="UP000823750">
    <property type="component" value="Unassembled WGS sequence"/>
</dbReference>
<feature type="non-terminal residue" evidence="2">
    <location>
        <position position="333"/>
    </location>
</feature>
<dbReference type="Gene3D" id="1.20.1640.10">
    <property type="entry name" value="Multidrug efflux transporter AcrB transmembrane domain"/>
    <property type="match status" value="1"/>
</dbReference>
<dbReference type="PANTHER" id="PTHR32063">
    <property type="match status" value="1"/>
</dbReference>
<dbReference type="PANTHER" id="PTHR32063:SF4">
    <property type="entry name" value="SLR6043 PROTEIN"/>
    <property type="match status" value="1"/>
</dbReference>
<dbReference type="SUPFAM" id="SSF82693">
    <property type="entry name" value="Multidrug efflux transporter AcrB pore domain, PN1, PN2, PC1 and PC2 subdomains"/>
    <property type="match status" value="2"/>
</dbReference>
<dbReference type="GO" id="GO:0042910">
    <property type="term" value="F:xenobiotic transmembrane transporter activity"/>
    <property type="evidence" value="ECO:0007669"/>
    <property type="project" value="TreeGrafter"/>
</dbReference>
<evidence type="ECO:0000313" key="2">
    <source>
        <dbReference type="EMBL" id="MBO8485975.1"/>
    </source>
</evidence>
<dbReference type="EMBL" id="JADILX010000089">
    <property type="protein sequence ID" value="MBO8485975.1"/>
    <property type="molecule type" value="Genomic_DNA"/>
</dbReference>
<evidence type="ECO:0000256" key="1">
    <source>
        <dbReference type="SAM" id="Phobius"/>
    </source>
</evidence>
<proteinExistence type="predicted"/>
<gene>
    <name evidence="2" type="ORF">IAB78_06080</name>
</gene>
<dbReference type="Gene3D" id="3.30.70.1430">
    <property type="entry name" value="Multidrug efflux transporter AcrB pore domain"/>
    <property type="match status" value="1"/>
</dbReference>